<evidence type="ECO:0000256" key="1">
    <source>
        <dbReference type="SAM" id="Coils"/>
    </source>
</evidence>
<keyword evidence="1" id="KW-0175">Coiled coil</keyword>
<dbReference type="AlphaFoldDB" id="C5EZX3"/>
<sequence length="70" mass="8322">MEYAHIGHLLLDIEIQEMKQDRIQMGKLWNEIISTHHEEIGYEAMLQKIKSLRLKYKENNNKNEAVNELG</sequence>
<dbReference type="RefSeq" id="WP_005021978.1">
    <property type="nucleotide sequence ID" value="NZ_DS990443.1"/>
</dbReference>
<organism evidence="2 3">
    <name type="scientific">Helicobacter pullorum MIT 98-5489</name>
    <dbReference type="NCBI Taxonomy" id="537972"/>
    <lineage>
        <taxon>Bacteria</taxon>
        <taxon>Pseudomonadati</taxon>
        <taxon>Campylobacterota</taxon>
        <taxon>Epsilonproteobacteria</taxon>
        <taxon>Campylobacterales</taxon>
        <taxon>Helicobacteraceae</taxon>
        <taxon>Helicobacter</taxon>
    </lineage>
</organism>
<protein>
    <submittedName>
        <fullName evidence="2">Uncharacterized protein</fullName>
    </submittedName>
</protein>
<accession>C5EZX3</accession>
<proteinExistence type="predicted"/>
<name>C5EZX3_9HELI</name>
<dbReference type="Proteomes" id="UP000003953">
    <property type="component" value="Unassembled WGS sequence"/>
</dbReference>
<keyword evidence="3" id="KW-1185">Reference proteome</keyword>
<dbReference type="HOGENOM" id="CLU_2752271_0_0_7"/>
<dbReference type="EMBL" id="DS990443">
    <property type="protein sequence ID" value="EEQ63567.1"/>
    <property type="molecule type" value="Genomic_DNA"/>
</dbReference>
<feature type="coiled-coil region" evidence="1">
    <location>
        <begin position="42"/>
        <end position="69"/>
    </location>
</feature>
<evidence type="ECO:0000313" key="3">
    <source>
        <dbReference type="Proteomes" id="UP000003953"/>
    </source>
</evidence>
<gene>
    <name evidence="2" type="ORF">HPMG_01024</name>
</gene>
<evidence type="ECO:0000313" key="2">
    <source>
        <dbReference type="EMBL" id="EEQ63567.1"/>
    </source>
</evidence>
<reference evidence="3" key="1">
    <citation type="journal article" date="2014" name="Genome Announc.">
        <title>Draft genome sequences of six enterohepatic helicobacter species isolated from humans and one from rhesus macaques.</title>
        <authorList>
            <person name="Shen Z."/>
            <person name="Sheh A."/>
            <person name="Young S.K."/>
            <person name="Abouelliel A."/>
            <person name="Ward D.V."/>
            <person name="Earl A.M."/>
            <person name="Fox J.G."/>
        </authorList>
    </citation>
    <scope>NUCLEOTIDE SEQUENCE [LARGE SCALE GENOMIC DNA]</scope>
    <source>
        <strain evidence="3">MIT 98-5489</strain>
    </source>
</reference>